<evidence type="ECO:0000259" key="1">
    <source>
        <dbReference type="Pfam" id="PF20658"/>
    </source>
</evidence>
<evidence type="ECO:0000313" key="2">
    <source>
        <dbReference type="EMBL" id="GGW55666.1"/>
    </source>
</evidence>
<gene>
    <name evidence="2" type="ORF">GCM10008111_09760</name>
</gene>
<dbReference type="Proteomes" id="UP000634667">
    <property type="component" value="Unassembled WGS sequence"/>
</dbReference>
<dbReference type="InterPro" id="IPR011076">
    <property type="entry name" value="Malate_synth_sf"/>
</dbReference>
<dbReference type="PANTHER" id="PTHR42739">
    <property type="entry name" value="MALATE SYNTHASE G"/>
    <property type="match status" value="1"/>
</dbReference>
<evidence type="ECO:0000313" key="3">
    <source>
        <dbReference type="Proteomes" id="UP000634667"/>
    </source>
</evidence>
<protein>
    <submittedName>
        <fullName evidence="2">Malate synthase</fullName>
    </submittedName>
</protein>
<dbReference type="Gene3D" id="2.170.170.11">
    <property type="entry name" value="Malate synthase G - maily-beta sub-domain"/>
    <property type="match status" value="1"/>
</dbReference>
<reference evidence="3" key="1">
    <citation type="journal article" date="2019" name="Int. J. Syst. Evol. Microbiol.">
        <title>The Global Catalogue of Microorganisms (GCM) 10K type strain sequencing project: providing services to taxonomists for standard genome sequencing and annotation.</title>
        <authorList>
            <consortium name="The Broad Institute Genomics Platform"/>
            <consortium name="The Broad Institute Genome Sequencing Center for Infectious Disease"/>
            <person name="Wu L."/>
            <person name="Ma J."/>
        </authorList>
    </citation>
    <scope>NUCLEOTIDE SEQUENCE [LARGE SCALE GENOMIC DNA]</scope>
    <source>
        <strain evidence="3">KCTC 23723</strain>
    </source>
</reference>
<organism evidence="2 3">
    <name type="scientific">Alishewanella tabrizica</name>
    <dbReference type="NCBI Taxonomy" id="671278"/>
    <lineage>
        <taxon>Bacteria</taxon>
        <taxon>Pseudomonadati</taxon>
        <taxon>Pseudomonadota</taxon>
        <taxon>Gammaproteobacteria</taxon>
        <taxon>Alteromonadales</taxon>
        <taxon>Alteromonadaceae</taxon>
        <taxon>Alishewanella</taxon>
    </lineage>
</organism>
<dbReference type="InterPro" id="IPR048357">
    <property type="entry name" value="MSG_insertion"/>
</dbReference>
<dbReference type="SUPFAM" id="SSF51645">
    <property type="entry name" value="Malate synthase G"/>
    <property type="match status" value="1"/>
</dbReference>
<comment type="caution">
    <text evidence="2">The sequence shown here is derived from an EMBL/GenBank/DDBJ whole genome shotgun (WGS) entry which is preliminary data.</text>
</comment>
<proteinExistence type="predicted"/>
<keyword evidence="3" id="KW-1185">Reference proteome</keyword>
<dbReference type="PANTHER" id="PTHR42739:SF1">
    <property type="entry name" value="MALATE SYNTHASE G"/>
    <property type="match status" value="1"/>
</dbReference>
<dbReference type="EMBL" id="BMYR01000003">
    <property type="protein sequence ID" value="GGW55666.1"/>
    <property type="molecule type" value="Genomic_DNA"/>
</dbReference>
<feature type="domain" description="Malate synthase G alpha-beta insertion" evidence="1">
    <location>
        <begin position="37"/>
        <end position="107"/>
    </location>
</feature>
<name>A0ABQ2WGU4_9ALTE</name>
<accession>A0ABQ2WGU4</accession>
<dbReference type="Pfam" id="PF20658">
    <property type="entry name" value="MSG_insertion"/>
    <property type="match status" value="1"/>
</dbReference>
<sequence>MITLPDEEEKMTTLANSQQLQIQHEINMINQLNESHVKQIMDYSKGFLDKTFPLARGSHQAVASYVVYYQQLLAFFADGSTSGLADPSQFIGLTGHREAPEALLLQNQGRHVELILNRGGEQGSRDAAGIDDIQLQTTEPQCSWFSLVTGRQVSCRSRGDKSFTAKDGSAFTL</sequence>
<dbReference type="InterPro" id="IPR006253">
    <property type="entry name" value="Malate_synthG"/>
</dbReference>